<gene>
    <name evidence="2" type="ORF">RRG08_004779</name>
</gene>
<proteinExistence type="predicted"/>
<dbReference type="AlphaFoldDB" id="A0AAE1AIL0"/>
<name>A0AAE1AIL0_9GAST</name>
<protein>
    <submittedName>
        <fullName evidence="2">Uncharacterized protein</fullName>
    </submittedName>
</protein>
<comment type="caution">
    <text evidence="2">The sequence shown here is derived from an EMBL/GenBank/DDBJ whole genome shotgun (WGS) entry which is preliminary data.</text>
</comment>
<dbReference type="EMBL" id="JAWDGP010001758">
    <property type="protein sequence ID" value="KAK3788484.1"/>
    <property type="molecule type" value="Genomic_DNA"/>
</dbReference>
<feature type="region of interest" description="Disordered" evidence="1">
    <location>
        <begin position="1"/>
        <end position="22"/>
    </location>
</feature>
<accession>A0AAE1AIL0</accession>
<evidence type="ECO:0000313" key="2">
    <source>
        <dbReference type="EMBL" id="KAK3788484.1"/>
    </source>
</evidence>
<sequence length="82" mass="9405">MTDTEVCKSEPSHVSGHHSGRYRPARVLLEETHVNSQDLICFSRLFVRPNQRGKIAHRLRVFLSRWQGPPQLRVDTQPGLCA</sequence>
<reference evidence="2" key="1">
    <citation type="journal article" date="2023" name="G3 (Bethesda)">
        <title>A reference genome for the long-term kleptoplast-retaining sea slug Elysia crispata morphotype clarki.</title>
        <authorList>
            <person name="Eastman K.E."/>
            <person name="Pendleton A.L."/>
            <person name="Shaikh M.A."/>
            <person name="Suttiyut T."/>
            <person name="Ogas R."/>
            <person name="Tomko P."/>
            <person name="Gavelis G."/>
            <person name="Widhalm J.R."/>
            <person name="Wisecaver J.H."/>
        </authorList>
    </citation>
    <scope>NUCLEOTIDE SEQUENCE</scope>
    <source>
        <strain evidence="2">ECLA1</strain>
    </source>
</reference>
<evidence type="ECO:0000256" key="1">
    <source>
        <dbReference type="SAM" id="MobiDB-lite"/>
    </source>
</evidence>
<feature type="compositionally biased region" description="Basic and acidic residues" evidence="1">
    <location>
        <begin position="1"/>
        <end position="11"/>
    </location>
</feature>
<keyword evidence="3" id="KW-1185">Reference proteome</keyword>
<organism evidence="2 3">
    <name type="scientific">Elysia crispata</name>
    <name type="common">lettuce slug</name>
    <dbReference type="NCBI Taxonomy" id="231223"/>
    <lineage>
        <taxon>Eukaryota</taxon>
        <taxon>Metazoa</taxon>
        <taxon>Spiralia</taxon>
        <taxon>Lophotrochozoa</taxon>
        <taxon>Mollusca</taxon>
        <taxon>Gastropoda</taxon>
        <taxon>Heterobranchia</taxon>
        <taxon>Euthyneura</taxon>
        <taxon>Panpulmonata</taxon>
        <taxon>Sacoglossa</taxon>
        <taxon>Placobranchoidea</taxon>
        <taxon>Plakobranchidae</taxon>
        <taxon>Elysia</taxon>
    </lineage>
</organism>
<evidence type="ECO:0000313" key="3">
    <source>
        <dbReference type="Proteomes" id="UP001283361"/>
    </source>
</evidence>
<dbReference type="Proteomes" id="UP001283361">
    <property type="component" value="Unassembled WGS sequence"/>
</dbReference>